<dbReference type="InterPro" id="IPR036390">
    <property type="entry name" value="WH_DNA-bd_sf"/>
</dbReference>
<keyword evidence="3" id="KW-0804">Transcription</keyword>
<dbReference type="GO" id="GO:0003677">
    <property type="term" value="F:DNA binding"/>
    <property type="evidence" value="ECO:0007669"/>
    <property type="project" value="UniProtKB-KW"/>
</dbReference>
<protein>
    <submittedName>
        <fullName evidence="5">GntR family transcriptional regulator</fullName>
    </submittedName>
</protein>
<dbReference type="SMART" id="SM00866">
    <property type="entry name" value="UTRA"/>
    <property type="match status" value="1"/>
</dbReference>
<gene>
    <name evidence="5" type="ORF">FOZ76_15545</name>
</gene>
<dbReference type="Gene3D" id="1.10.10.10">
    <property type="entry name" value="Winged helix-like DNA-binding domain superfamily/Winged helix DNA-binding domain"/>
    <property type="match status" value="1"/>
</dbReference>
<organism evidence="5 6">
    <name type="scientific">Verticiella sediminum</name>
    <dbReference type="NCBI Taxonomy" id="1247510"/>
    <lineage>
        <taxon>Bacteria</taxon>
        <taxon>Pseudomonadati</taxon>
        <taxon>Pseudomonadota</taxon>
        <taxon>Betaproteobacteria</taxon>
        <taxon>Burkholderiales</taxon>
        <taxon>Alcaligenaceae</taxon>
        <taxon>Verticiella</taxon>
    </lineage>
</organism>
<dbReference type="PANTHER" id="PTHR44846">
    <property type="entry name" value="MANNOSYL-D-GLYCERATE TRANSPORT/METABOLISM SYSTEM REPRESSOR MNGR-RELATED"/>
    <property type="match status" value="1"/>
</dbReference>
<reference evidence="5 6" key="1">
    <citation type="submission" date="2019-07" db="EMBL/GenBank/DDBJ databases">
        <title>Qingshengfaniella alkalisoli gen. nov., sp. nov., isolated from saline soil.</title>
        <authorList>
            <person name="Xu L."/>
            <person name="Huang X.-X."/>
            <person name="Sun J.-Q."/>
        </authorList>
    </citation>
    <scope>NUCLEOTIDE SEQUENCE [LARGE SCALE GENOMIC DNA]</scope>
    <source>
        <strain evidence="5 6">DSM 27279</strain>
    </source>
</reference>
<name>A0A556AIT1_9BURK</name>
<dbReference type="Pfam" id="PF07702">
    <property type="entry name" value="UTRA"/>
    <property type="match status" value="1"/>
</dbReference>
<dbReference type="PANTHER" id="PTHR44846:SF1">
    <property type="entry name" value="MANNOSYL-D-GLYCERATE TRANSPORT_METABOLISM SYSTEM REPRESSOR MNGR-RELATED"/>
    <property type="match status" value="1"/>
</dbReference>
<proteinExistence type="predicted"/>
<dbReference type="Pfam" id="PF00392">
    <property type="entry name" value="GntR"/>
    <property type="match status" value="1"/>
</dbReference>
<dbReference type="SUPFAM" id="SSF46785">
    <property type="entry name" value="Winged helix' DNA-binding domain"/>
    <property type="match status" value="1"/>
</dbReference>
<keyword evidence="2" id="KW-0238">DNA-binding</keyword>
<dbReference type="InterPro" id="IPR028978">
    <property type="entry name" value="Chorismate_lyase_/UTRA_dom_sf"/>
</dbReference>
<evidence type="ECO:0000256" key="3">
    <source>
        <dbReference type="ARBA" id="ARBA00023163"/>
    </source>
</evidence>
<comment type="caution">
    <text evidence="5">The sequence shown here is derived from an EMBL/GenBank/DDBJ whole genome shotgun (WGS) entry which is preliminary data.</text>
</comment>
<dbReference type="SMART" id="SM00345">
    <property type="entry name" value="HTH_GNTR"/>
    <property type="match status" value="1"/>
</dbReference>
<dbReference type="AlphaFoldDB" id="A0A556AIT1"/>
<dbReference type="InterPro" id="IPR000524">
    <property type="entry name" value="Tscrpt_reg_HTH_GntR"/>
</dbReference>
<dbReference type="PROSITE" id="PS50949">
    <property type="entry name" value="HTH_GNTR"/>
    <property type="match status" value="1"/>
</dbReference>
<dbReference type="CDD" id="cd07377">
    <property type="entry name" value="WHTH_GntR"/>
    <property type="match status" value="1"/>
</dbReference>
<dbReference type="InterPro" id="IPR011663">
    <property type="entry name" value="UTRA"/>
</dbReference>
<keyword evidence="6" id="KW-1185">Reference proteome</keyword>
<accession>A0A556AIT1</accession>
<dbReference type="Proteomes" id="UP000318405">
    <property type="component" value="Unassembled WGS sequence"/>
</dbReference>
<keyword evidence="1" id="KW-0805">Transcription regulation</keyword>
<feature type="domain" description="HTH gntR-type" evidence="4">
    <location>
        <begin position="13"/>
        <end position="81"/>
    </location>
</feature>
<dbReference type="Gene3D" id="3.40.1410.10">
    <property type="entry name" value="Chorismate lyase-like"/>
    <property type="match status" value="1"/>
</dbReference>
<evidence type="ECO:0000256" key="1">
    <source>
        <dbReference type="ARBA" id="ARBA00023015"/>
    </source>
</evidence>
<sequence>MSAPAAVLARSRQPLYLQLAAEFRGMIEAGTWPVDGQIPPLEALMARYEVSRMTVRNALGELEAEGLVRRGRGKGTFVERRMPGVAELELPSTWEEAVALSDLLGTHAIVTSDTEVQTLPDMGMVCTAAPAPSYRYLCRLHSRDGVPYCYSEVYVAAQLYRRYPDRFEAHAAASVIARIPRLVVSESRQKLSIIQAGFRSADALRLEVGHAVAEVRRHACARGEIIYYARLEFPPRFVKLELDLLARPSREGQAARPAGR</sequence>
<evidence type="ECO:0000259" key="4">
    <source>
        <dbReference type="PROSITE" id="PS50949"/>
    </source>
</evidence>
<evidence type="ECO:0000256" key="2">
    <source>
        <dbReference type="ARBA" id="ARBA00023125"/>
    </source>
</evidence>
<evidence type="ECO:0000313" key="5">
    <source>
        <dbReference type="EMBL" id="TSH92814.1"/>
    </source>
</evidence>
<dbReference type="GO" id="GO:0045892">
    <property type="term" value="P:negative regulation of DNA-templated transcription"/>
    <property type="evidence" value="ECO:0007669"/>
    <property type="project" value="TreeGrafter"/>
</dbReference>
<dbReference type="InterPro" id="IPR036388">
    <property type="entry name" value="WH-like_DNA-bd_sf"/>
</dbReference>
<dbReference type="EMBL" id="VLTJ01000029">
    <property type="protein sequence ID" value="TSH92814.1"/>
    <property type="molecule type" value="Genomic_DNA"/>
</dbReference>
<dbReference type="InterPro" id="IPR050679">
    <property type="entry name" value="Bact_HTH_transcr_reg"/>
</dbReference>
<dbReference type="PRINTS" id="PR00035">
    <property type="entry name" value="HTHGNTR"/>
</dbReference>
<dbReference type="SUPFAM" id="SSF64288">
    <property type="entry name" value="Chorismate lyase-like"/>
    <property type="match status" value="1"/>
</dbReference>
<dbReference type="RefSeq" id="WP_143949180.1">
    <property type="nucleotide sequence ID" value="NZ_BAABMB010000001.1"/>
</dbReference>
<dbReference type="GO" id="GO:0003700">
    <property type="term" value="F:DNA-binding transcription factor activity"/>
    <property type="evidence" value="ECO:0007669"/>
    <property type="project" value="InterPro"/>
</dbReference>
<dbReference type="OrthoDB" id="8582866at2"/>
<evidence type="ECO:0000313" key="6">
    <source>
        <dbReference type="Proteomes" id="UP000318405"/>
    </source>
</evidence>